<protein>
    <submittedName>
        <fullName evidence="3">Uncharacterized protein</fullName>
    </submittedName>
</protein>
<feature type="compositionally biased region" description="Basic and acidic residues" evidence="2">
    <location>
        <begin position="16"/>
        <end position="33"/>
    </location>
</feature>
<evidence type="ECO:0000313" key="3">
    <source>
        <dbReference type="EMBL" id="CAA2631124.1"/>
    </source>
</evidence>
<dbReference type="EMBL" id="LR743600">
    <property type="protein sequence ID" value="CAA2631124.1"/>
    <property type="molecule type" value="Genomic_DNA"/>
</dbReference>
<keyword evidence="4" id="KW-1185">Reference proteome</keyword>
<accession>A0A7I8JJL2</accession>
<dbReference type="Pfam" id="PF07891">
    <property type="entry name" value="DUF1666"/>
    <property type="match status" value="2"/>
</dbReference>
<feature type="compositionally biased region" description="Basic residues" evidence="2">
    <location>
        <begin position="1"/>
        <end position="11"/>
    </location>
</feature>
<organism evidence="3">
    <name type="scientific">Spirodela intermedia</name>
    <name type="common">Intermediate duckweed</name>
    <dbReference type="NCBI Taxonomy" id="51605"/>
    <lineage>
        <taxon>Eukaryota</taxon>
        <taxon>Viridiplantae</taxon>
        <taxon>Streptophyta</taxon>
        <taxon>Embryophyta</taxon>
        <taxon>Tracheophyta</taxon>
        <taxon>Spermatophyta</taxon>
        <taxon>Magnoliopsida</taxon>
        <taxon>Liliopsida</taxon>
        <taxon>Araceae</taxon>
        <taxon>Lemnoideae</taxon>
        <taxon>Spirodela</taxon>
    </lineage>
</organism>
<gene>
    <name evidence="3" type="ORF">SI7747_13016770</name>
</gene>
<feature type="coiled-coil region" evidence="1">
    <location>
        <begin position="166"/>
        <end position="193"/>
    </location>
</feature>
<dbReference type="PANTHER" id="PTHR46702:SF1">
    <property type="entry name" value="DUF1666 FAMILY PROTEIN (DUF1666)"/>
    <property type="match status" value="1"/>
</dbReference>
<dbReference type="InterPro" id="IPR012870">
    <property type="entry name" value="DUF1666"/>
</dbReference>
<evidence type="ECO:0000313" key="4">
    <source>
        <dbReference type="Proteomes" id="UP001189122"/>
    </source>
</evidence>
<dbReference type="EMBL" id="CACRZD030000013">
    <property type="protein sequence ID" value="CAA6670367.1"/>
    <property type="molecule type" value="Genomic_DNA"/>
</dbReference>
<sequence length="463" mass="52426">MDFFKAKRFGRYLKSTAEKGPDAENRQAPEEVPKPGNGAVSPKGDGDDSAADLETDGEEEEGDDFIMNEVKRRLRELKKNSCMVLIPEEPCPEGEEEEEEWRESEVEDVFPWCGFSTLYGEYGERMLFFERIIAQHSQNAEHRGTERAAASRRLVSGYRRLSFKRRDQLAEESQRLHQRQDEAEESLQSLEMAYAAHLSLTWEALHCQYTQLRQKTLVQADNSLSYCSSAQAFQQFQVLLQRFVENEPFEPGSRAEIYARARLAMPKLLQVPSFQGLELEDKERGDMDSPVLAADLLKAIGESVLIFRLFLKAEKAKASGGATSVARMAREMKLKELLRKRKGWKKQSSSWPAALEDVELLFGLIDLRVVSRVLRMVSITREQVLWCEEKMSKLGFSESKLQRDGLPFSSHVDDHNIIKCYLSQPLSLSLSVYLQLSSQLTETSVGASGIGNGHGESSVSHLT</sequence>
<dbReference type="AlphaFoldDB" id="A0A7I8JJL2"/>
<feature type="compositionally biased region" description="Acidic residues" evidence="2">
    <location>
        <begin position="47"/>
        <end position="66"/>
    </location>
</feature>
<keyword evidence="1" id="KW-0175">Coiled coil</keyword>
<reference evidence="3 4" key="1">
    <citation type="submission" date="2019-12" db="EMBL/GenBank/DDBJ databases">
        <authorList>
            <person name="Scholz U."/>
            <person name="Mascher M."/>
            <person name="Fiebig A."/>
        </authorList>
    </citation>
    <scope>NUCLEOTIDE SEQUENCE</scope>
</reference>
<evidence type="ECO:0000256" key="2">
    <source>
        <dbReference type="SAM" id="MobiDB-lite"/>
    </source>
</evidence>
<evidence type="ECO:0000256" key="1">
    <source>
        <dbReference type="SAM" id="Coils"/>
    </source>
</evidence>
<feature type="region of interest" description="Disordered" evidence="2">
    <location>
        <begin position="1"/>
        <end position="67"/>
    </location>
</feature>
<name>A0A7I8JJL2_SPIIN</name>
<proteinExistence type="predicted"/>
<dbReference type="PANTHER" id="PTHR46702">
    <property type="entry name" value="DNA LIGASE (DUF1666)-RELATED"/>
    <property type="match status" value="1"/>
</dbReference>
<dbReference type="Proteomes" id="UP001189122">
    <property type="component" value="Unassembled WGS sequence"/>
</dbReference>